<dbReference type="PIRSF" id="PIRSF000102">
    <property type="entry name" value="Lac_mal_DH"/>
    <property type="match status" value="1"/>
</dbReference>
<dbReference type="Gene3D" id="3.40.50.720">
    <property type="entry name" value="NAD(P)-binding Rossmann-like Domain"/>
    <property type="match status" value="1"/>
</dbReference>
<feature type="binding site" evidence="5">
    <location>
        <begin position="118"/>
        <end position="120"/>
    </location>
    <ligand>
        <name>NAD(+)</name>
        <dbReference type="ChEBI" id="CHEBI:57540"/>
    </ligand>
</feature>
<proteinExistence type="inferred from homology"/>
<sequence length="319" mass="34780">MRKISIIGAGAVGVEIASFILNMGECSEVVLVDLNKDRCKGEQMDFSHMTALTFSKNTKIISGEYADTAESDIIVITAGAQIKVGQDRLELAQINAKIGVDIAKQLEKYSPNAILIIVTNPCDIVTHFITCNTSYPRERVISAGCVVDSARLMKLVADKVQIDPKNIFGFILGEHGANSVLPWSLMNIAGQKVEDFCANNGYPVINPAEILDEVKQEGLKVFGLKLNTNHGIAASVFRIIRAININEYSVLPVGAVLNGEYGIRNIVISVPMIINRDGIGKIPKYRFTDEELIDLHQSAANLRKIAEDVAEKTGLKVNL</sequence>
<feature type="domain" description="Lactate/malate dehydrogenase N-terminal" evidence="7">
    <location>
        <begin position="3"/>
        <end position="141"/>
    </location>
</feature>
<keyword evidence="3 5" id="KW-0520">NAD</keyword>
<feature type="binding site" evidence="5">
    <location>
        <begin position="8"/>
        <end position="13"/>
    </location>
    <ligand>
        <name>NAD(+)</name>
        <dbReference type="ChEBI" id="CHEBI:57540"/>
    </ligand>
</feature>
<dbReference type="PRINTS" id="PR00086">
    <property type="entry name" value="LLDHDRGNASE"/>
</dbReference>
<feature type="binding site" evidence="5">
    <location>
        <position position="95"/>
    </location>
    <ligand>
        <name>NAD(+)</name>
        <dbReference type="ChEBI" id="CHEBI:57540"/>
    </ligand>
</feature>
<evidence type="ECO:0000313" key="9">
    <source>
        <dbReference type="EMBL" id="OBW91524.1"/>
    </source>
</evidence>
<gene>
    <name evidence="9" type="ORF">QS62_10475</name>
</gene>
<dbReference type="Pfam" id="PF02866">
    <property type="entry name" value="Ldh_1_C"/>
    <property type="match status" value="1"/>
</dbReference>
<dbReference type="SUPFAM" id="SSF56327">
    <property type="entry name" value="LDH C-terminal domain-like"/>
    <property type="match status" value="1"/>
</dbReference>
<name>A0A1A7NR90_9PAST</name>
<dbReference type="RefSeq" id="WP_066109910.1">
    <property type="nucleotide sequence ID" value="NZ_JTJL01000062.1"/>
</dbReference>
<reference evidence="9 10" key="1">
    <citation type="submission" date="2014-11" db="EMBL/GenBank/DDBJ databases">
        <title>Pan-genome of Gallibacterium spp.</title>
        <authorList>
            <person name="Kudirkiene E."/>
            <person name="Bojesen A.M."/>
        </authorList>
    </citation>
    <scope>NUCLEOTIDE SEQUENCE [LARGE SCALE GENOMIC DNA]</scope>
    <source>
        <strain evidence="9 10">F150</strain>
    </source>
</reference>
<evidence type="ECO:0000256" key="2">
    <source>
        <dbReference type="ARBA" id="ARBA00023002"/>
    </source>
</evidence>
<dbReference type="SUPFAM" id="SSF51735">
    <property type="entry name" value="NAD(P)-binding Rossmann-fold domains"/>
    <property type="match status" value="1"/>
</dbReference>
<dbReference type="PANTHER" id="PTHR43128:SF16">
    <property type="entry name" value="L-LACTATE DEHYDROGENASE"/>
    <property type="match status" value="1"/>
</dbReference>
<dbReference type="Pfam" id="PF00056">
    <property type="entry name" value="Ldh_1_N"/>
    <property type="match status" value="1"/>
</dbReference>
<dbReference type="PANTHER" id="PTHR43128">
    <property type="entry name" value="L-2-HYDROXYCARBOXYLATE DEHYDROGENASE (NAD(P)(+))"/>
    <property type="match status" value="1"/>
</dbReference>
<feature type="domain" description="Lactate/malate dehydrogenase C-terminal" evidence="8">
    <location>
        <begin position="148"/>
        <end position="312"/>
    </location>
</feature>
<feature type="binding site" evidence="5">
    <location>
        <position position="33"/>
    </location>
    <ligand>
        <name>NAD(+)</name>
        <dbReference type="ChEBI" id="CHEBI:57540"/>
    </ligand>
</feature>
<comment type="function">
    <text evidence="1">Catalyzes the reversible oxidation of malate to oxaloacetate.</text>
</comment>
<accession>A0A1A7NR90</accession>
<dbReference type="InterPro" id="IPR001557">
    <property type="entry name" value="L-lactate/malate_DH"/>
</dbReference>
<dbReference type="InterPro" id="IPR022383">
    <property type="entry name" value="Lactate/malate_DH_C"/>
</dbReference>
<comment type="caution">
    <text evidence="9">The sequence shown here is derived from an EMBL/GenBank/DDBJ whole genome shotgun (WGS) entry which is preliminary data.</text>
</comment>
<dbReference type="OrthoDB" id="9802969at2"/>
<evidence type="ECO:0000259" key="8">
    <source>
        <dbReference type="Pfam" id="PF02866"/>
    </source>
</evidence>
<dbReference type="InterPro" id="IPR001236">
    <property type="entry name" value="Lactate/malate_DH_N"/>
</dbReference>
<dbReference type="EMBL" id="JTJL01000062">
    <property type="protein sequence ID" value="OBW91524.1"/>
    <property type="molecule type" value="Genomic_DNA"/>
</dbReference>
<dbReference type="AlphaFoldDB" id="A0A1A7NR90"/>
<protein>
    <submittedName>
        <fullName evidence="9">Malate dehydrogenase</fullName>
    </submittedName>
</protein>
<dbReference type="Gene3D" id="3.90.110.10">
    <property type="entry name" value="Lactate dehydrogenase/glycoside hydrolase, family 4, C-terminal"/>
    <property type="match status" value="1"/>
</dbReference>
<dbReference type="PATRIC" id="fig|505341.3.peg.2098"/>
<evidence type="ECO:0000256" key="3">
    <source>
        <dbReference type="ARBA" id="ARBA00023027"/>
    </source>
</evidence>
<evidence type="ECO:0000256" key="1">
    <source>
        <dbReference type="ARBA" id="ARBA00003966"/>
    </source>
</evidence>
<feature type="active site" description="Proton acceptor" evidence="4">
    <location>
        <position position="175"/>
    </location>
</feature>
<comment type="similarity">
    <text evidence="6">Belongs to the LDH/MDH superfamily.</text>
</comment>
<evidence type="ECO:0000259" key="7">
    <source>
        <dbReference type="Pfam" id="PF00056"/>
    </source>
</evidence>
<evidence type="ECO:0000256" key="5">
    <source>
        <dbReference type="PIRSR" id="PIRSR000102-3"/>
    </source>
</evidence>
<dbReference type="GO" id="GO:0004459">
    <property type="term" value="F:L-lactate dehydrogenase (NAD+) activity"/>
    <property type="evidence" value="ECO:0007669"/>
    <property type="project" value="TreeGrafter"/>
</dbReference>
<organism evidence="9 10">
    <name type="scientific">Gallibacterium salpingitidis</name>
    <dbReference type="NCBI Taxonomy" id="505341"/>
    <lineage>
        <taxon>Bacteria</taxon>
        <taxon>Pseudomonadati</taxon>
        <taxon>Pseudomonadota</taxon>
        <taxon>Gammaproteobacteria</taxon>
        <taxon>Pasteurellales</taxon>
        <taxon>Pasteurellaceae</taxon>
        <taxon>Gallibacterium</taxon>
    </lineage>
</organism>
<dbReference type="InterPro" id="IPR036291">
    <property type="entry name" value="NAD(P)-bd_dom_sf"/>
</dbReference>
<evidence type="ECO:0000256" key="6">
    <source>
        <dbReference type="RuleBase" id="RU003369"/>
    </source>
</evidence>
<keyword evidence="2 6" id="KW-0560">Oxidoreductase</keyword>
<dbReference type="GO" id="GO:0006089">
    <property type="term" value="P:lactate metabolic process"/>
    <property type="evidence" value="ECO:0007669"/>
    <property type="project" value="TreeGrafter"/>
</dbReference>
<keyword evidence="10" id="KW-1185">Reference proteome</keyword>
<dbReference type="InterPro" id="IPR015955">
    <property type="entry name" value="Lactate_DH/Glyco_Ohase_4_C"/>
</dbReference>
<evidence type="ECO:0000313" key="10">
    <source>
        <dbReference type="Proteomes" id="UP000092649"/>
    </source>
</evidence>
<dbReference type="Proteomes" id="UP000092649">
    <property type="component" value="Unassembled WGS sequence"/>
</dbReference>
<evidence type="ECO:0000256" key="4">
    <source>
        <dbReference type="PIRSR" id="PIRSR000102-1"/>
    </source>
</evidence>